<name>A0ABV8JLD1_9FLAO</name>
<evidence type="ECO:0000313" key="1">
    <source>
        <dbReference type="EMBL" id="MFC4094966.1"/>
    </source>
</evidence>
<organism evidence="1 2">
    <name type="scientific">Euzebyella saccharophila</name>
    <dbReference type="NCBI Taxonomy" id="679664"/>
    <lineage>
        <taxon>Bacteria</taxon>
        <taxon>Pseudomonadati</taxon>
        <taxon>Bacteroidota</taxon>
        <taxon>Flavobacteriia</taxon>
        <taxon>Flavobacteriales</taxon>
        <taxon>Flavobacteriaceae</taxon>
        <taxon>Euzebyella</taxon>
    </lineage>
</organism>
<protein>
    <recommendedName>
        <fullName evidence="3">Cytochrome c domain-containing protein</fullName>
    </recommendedName>
</protein>
<evidence type="ECO:0000313" key="2">
    <source>
        <dbReference type="Proteomes" id="UP001595814"/>
    </source>
</evidence>
<dbReference type="EMBL" id="JBHSAW010000004">
    <property type="protein sequence ID" value="MFC4094966.1"/>
    <property type="molecule type" value="Genomic_DNA"/>
</dbReference>
<dbReference type="InterPro" id="IPR036280">
    <property type="entry name" value="Multihaem_cyt_sf"/>
</dbReference>
<dbReference type="Proteomes" id="UP001595814">
    <property type="component" value="Unassembled WGS sequence"/>
</dbReference>
<sequence>MNRTAFLLFIFSLVAFYLIGSNNEASLEAYEVISEEQRDSLTTERAYEQVMNVLMHPRCMNCHPTDDVPKQGMDRHPHYFGMSRGKENKGFSVTKCATCHQEENNLNSGVPGAPHWSLAPSSMGWQGLSRSEIAQRLLNPETNGGKSHEELVTHMTEDELVLWAWNPGVDANGVQREKPPVSEEDFKKAVEKWFDEGAPIPSK</sequence>
<keyword evidence="2" id="KW-1185">Reference proteome</keyword>
<proteinExistence type="predicted"/>
<comment type="caution">
    <text evidence="1">The sequence shown here is derived from an EMBL/GenBank/DDBJ whole genome shotgun (WGS) entry which is preliminary data.</text>
</comment>
<gene>
    <name evidence="1" type="ORF">ACFOUT_03715</name>
</gene>
<accession>A0ABV8JLD1</accession>
<dbReference type="SUPFAM" id="SSF48695">
    <property type="entry name" value="Multiheme cytochromes"/>
    <property type="match status" value="1"/>
</dbReference>
<dbReference type="RefSeq" id="WP_192461285.1">
    <property type="nucleotide sequence ID" value="NZ_JACYFJ010000001.1"/>
</dbReference>
<evidence type="ECO:0008006" key="3">
    <source>
        <dbReference type="Google" id="ProtNLM"/>
    </source>
</evidence>
<reference evidence="2" key="1">
    <citation type="journal article" date="2019" name="Int. J. Syst. Evol. Microbiol.">
        <title>The Global Catalogue of Microorganisms (GCM) 10K type strain sequencing project: providing services to taxonomists for standard genome sequencing and annotation.</title>
        <authorList>
            <consortium name="The Broad Institute Genomics Platform"/>
            <consortium name="The Broad Institute Genome Sequencing Center for Infectious Disease"/>
            <person name="Wu L."/>
            <person name="Ma J."/>
        </authorList>
    </citation>
    <scope>NUCLEOTIDE SEQUENCE [LARGE SCALE GENOMIC DNA]</scope>
    <source>
        <strain evidence="2">CECT 7477</strain>
    </source>
</reference>